<dbReference type="GeneID" id="85327697"/>
<keyword evidence="3" id="KW-0732">Signal</keyword>
<evidence type="ECO:0000256" key="3">
    <source>
        <dbReference type="ARBA" id="ARBA00022729"/>
    </source>
</evidence>
<dbReference type="SUPFAM" id="SSF88713">
    <property type="entry name" value="Glycoside hydrolase/deacetylase"/>
    <property type="match status" value="1"/>
</dbReference>
<keyword evidence="4" id="KW-0378">Hydrolase</keyword>
<dbReference type="GO" id="GO:0046872">
    <property type="term" value="F:metal ion binding"/>
    <property type="evidence" value="ECO:0007669"/>
    <property type="project" value="UniProtKB-KW"/>
</dbReference>
<dbReference type="PROSITE" id="PS51677">
    <property type="entry name" value="NODB"/>
    <property type="match status" value="1"/>
</dbReference>
<evidence type="ECO:0000313" key="8">
    <source>
        <dbReference type="EMBL" id="KAK0703857.1"/>
    </source>
</evidence>
<organism evidence="8 9">
    <name type="scientific">Lasiosphaeria miniovina</name>
    <dbReference type="NCBI Taxonomy" id="1954250"/>
    <lineage>
        <taxon>Eukaryota</taxon>
        <taxon>Fungi</taxon>
        <taxon>Dikarya</taxon>
        <taxon>Ascomycota</taxon>
        <taxon>Pezizomycotina</taxon>
        <taxon>Sordariomycetes</taxon>
        <taxon>Sordariomycetidae</taxon>
        <taxon>Sordariales</taxon>
        <taxon>Lasiosphaeriaceae</taxon>
        <taxon>Lasiosphaeria</taxon>
    </lineage>
</organism>
<reference evidence="8" key="1">
    <citation type="submission" date="2023-06" db="EMBL/GenBank/DDBJ databases">
        <title>Genome-scale phylogeny and comparative genomics of the fungal order Sordariales.</title>
        <authorList>
            <consortium name="Lawrence Berkeley National Laboratory"/>
            <person name="Hensen N."/>
            <person name="Bonometti L."/>
            <person name="Westerberg I."/>
            <person name="Brannstrom I.O."/>
            <person name="Guillou S."/>
            <person name="Cros-Aarteil S."/>
            <person name="Calhoun S."/>
            <person name="Haridas S."/>
            <person name="Kuo A."/>
            <person name="Mondo S."/>
            <person name="Pangilinan J."/>
            <person name="Riley R."/>
            <person name="LaButti K."/>
            <person name="Andreopoulos B."/>
            <person name="Lipzen A."/>
            <person name="Chen C."/>
            <person name="Yanf M."/>
            <person name="Daum C."/>
            <person name="Ng V."/>
            <person name="Clum A."/>
            <person name="Steindorff A."/>
            <person name="Ohm R."/>
            <person name="Martin F."/>
            <person name="Silar P."/>
            <person name="Natvig D."/>
            <person name="Lalanne C."/>
            <person name="Gautier V."/>
            <person name="Ament-velasquez S.L."/>
            <person name="Kruys A."/>
            <person name="Hutchinson M.I."/>
            <person name="Powell A.J."/>
            <person name="Barry K."/>
            <person name="Miller A.N."/>
            <person name="Grigoriev I.V."/>
            <person name="Debuchy R."/>
            <person name="Gladieux P."/>
            <person name="Thoren M.H."/>
            <person name="Johannesson H."/>
        </authorList>
    </citation>
    <scope>NUCLEOTIDE SEQUENCE</scope>
    <source>
        <strain evidence="8">SMH2392-1A</strain>
    </source>
</reference>
<evidence type="ECO:0000313" key="9">
    <source>
        <dbReference type="Proteomes" id="UP001172101"/>
    </source>
</evidence>
<name>A0AA39ZUK0_9PEZI</name>
<evidence type="ECO:0000256" key="1">
    <source>
        <dbReference type="ARBA" id="ARBA00001941"/>
    </source>
</evidence>
<dbReference type="PANTHER" id="PTHR46471">
    <property type="entry name" value="CHITIN DEACETYLASE"/>
    <property type="match status" value="1"/>
</dbReference>
<dbReference type="InterPro" id="IPR011330">
    <property type="entry name" value="Glyco_hydro/deAcase_b/a-brl"/>
</dbReference>
<keyword evidence="6" id="KW-0170">Cobalt</keyword>
<dbReference type="GO" id="GO:0016810">
    <property type="term" value="F:hydrolase activity, acting on carbon-nitrogen (but not peptide) bonds"/>
    <property type="evidence" value="ECO:0007669"/>
    <property type="project" value="InterPro"/>
</dbReference>
<gene>
    <name evidence="8" type="ORF">B0T26DRAFT_744547</name>
</gene>
<comment type="caution">
    <text evidence="8">The sequence shown here is derived from an EMBL/GenBank/DDBJ whole genome shotgun (WGS) entry which is preliminary data.</text>
</comment>
<protein>
    <recommendedName>
        <fullName evidence="7">NodB homology domain-containing protein</fullName>
    </recommendedName>
</protein>
<dbReference type="AlphaFoldDB" id="A0AA39ZUK0"/>
<dbReference type="CDD" id="cd10951">
    <property type="entry name" value="CE4_ClCDA_like"/>
    <property type="match status" value="1"/>
</dbReference>
<keyword evidence="5" id="KW-0119">Carbohydrate metabolism</keyword>
<dbReference type="Gene3D" id="3.20.20.370">
    <property type="entry name" value="Glycoside hydrolase/deacetylase"/>
    <property type="match status" value="1"/>
</dbReference>
<dbReference type="Pfam" id="PF01522">
    <property type="entry name" value="Polysacc_deac_1"/>
    <property type="match status" value="1"/>
</dbReference>
<dbReference type="GO" id="GO:0005975">
    <property type="term" value="P:carbohydrate metabolic process"/>
    <property type="evidence" value="ECO:0007669"/>
    <property type="project" value="InterPro"/>
</dbReference>
<evidence type="ECO:0000259" key="7">
    <source>
        <dbReference type="PROSITE" id="PS51677"/>
    </source>
</evidence>
<sequence>MSLWYFNVKEPEATPNSVNLGGGFGGDASVLARQTASTVPRGTIISHCTVPSVVALTFDDGPYKYTGHVLDILDQHNAKATFFVNGDNWIQGLDDESTPWPGLLRRMVSSGHQVGSHSWSHVDMTTADSSMRQQQMHDLEQSLSNVLGMYPAYFRPPYATCEQQCLVELDQMGYHIVNFDVDTKDYLYNTPDTIQTSIDRFSQALDAGREQDSFLVLSHDVQEETANVLVEFMLNKIEERGYKAVTVGECLGDLPENWYQAPRSV</sequence>
<dbReference type="InterPro" id="IPR002509">
    <property type="entry name" value="NODB_dom"/>
</dbReference>
<evidence type="ECO:0000256" key="2">
    <source>
        <dbReference type="ARBA" id="ARBA00022723"/>
    </source>
</evidence>
<dbReference type="PANTHER" id="PTHR46471:SF4">
    <property type="entry name" value="CHITIN DEACETYLASE"/>
    <property type="match status" value="1"/>
</dbReference>
<evidence type="ECO:0000256" key="5">
    <source>
        <dbReference type="ARBA" id="ARBA00023277"/>
    </source>
</evidence>
<accession>A0AA39ZUK0</accession>
<dbReference type="EMBL" id="JAUIRO010000008">
    <property type="protein sequence ID" value="KAK0703857.1"/>
    <property type="molecule type" value="Genomic_DNA"/>
</dbReference>
<dbReference type="Proteomes" id="UP001172101">
    <property type="component" value="Unassembled WGS sequence"/>
</dbReference>
<evidence type="ECO:0000256" key="6">
    <source>
        <dbReference type="ARBA" id="ARBA00023285"/>
    </source>
</evidence>
<keyword evidence="9" id="KW-1185">Reference proteome</keyword>
<feature type="domain" description="NodB homology" evidence="7">
    <location>
        <begin position="52"/>
        <end position="245"/>
    </location>
</feature>
<keyword evidence="2" id="KW-0479">Metal-binding</keyword>
<evidence type="ECO:0000256" key="4">
    <source>
        <dbReference type="ARBA" id="ARBA00022801"/>
    </source>
</evidence>
<proteinExistence type="predicted"/>
<dbReference type="RefSeq" id="XP_060290716.1">
    <property type="nucleotide sequence ID" value="XM_060444427.1"/>
</dbReference>
<comment type="cofactor">
    <cofactor evidence="1">
        <name>Co(2+)</name>
        <dbReference type="ChEBI" id="CHEBI:48828"/>
    </cofactor>
</comment>